<dbReference type="Proteomes" id="UP000069773">
    <property type="component" value="Unassembled WGS sequence"/>
</dbReference>
<feature type="domain" description="CBS" evidence="15">
    <location>
        <begin position="192"/>
        <end position="249"/>
    </location>
</feature>
<evidence type="ECO:0000256" key="2">
    <source>
        <dbReference type="ARBA" id="ARBA00005502"/>
    </source>
</evidence>
<dbReference type="CDD" id="cd04601">
    <property type="entry name" value="CBS_pair_IMPDH"/>
    <property type="match status" value="1"/>
</dbReference>
<keyword evidence="7 11" id="KW-0560">Oxidoreductase</keyword>
<comment type="similarity">
    <text evidence="2 11 13">Belongs to the IMPDH/GMPR family.</text>
</comment>
<keyword evidence="5 11" id="KW-0658">Purine biosynthesis</keyword>
<evidence type="ECO:0000256" key="7">
    <source>
        <dbReference type="ARBA" id="ARBA00023002"/>
    </source>
</evidence>
<feature type="binding site" description="in other chain" evidence="11">
    <location>
        <position position="339"/>
    </location>
    <ligand>
        <name>K(+)</name>
        <dbReference type="ChEBI" id="CHEBI:29103"/>
        <note>ligand shared between two tetrameric partners</note>
    </ligand>
</feature>
<dbReference type="PANTHER" id="PTHR11911">
    <property type="entry name" value="INOSINE-5-MONOPHOSPHATE DEHYDROGENASE RELATED"/>
    <property type="match status" value="1"/>
</dbReference>
<dbReference type="SMART" id="SM00116">
    <property type="entry name" value="CBS"/>
    <property type="match status" value="2"/>
</dbReference>
<dbReference type="PIRSF" id="PIRSF000130">
    <property type="entry name" value="IMPDH"/>
    <property type="match status" value="1"/>
</dbReference>
<dbReference type="EC" id="1.1.1.205" evidence="11 14"/>
<organism evidence="16 17">
    <name type="scientific">Mycolicibacterium novocastrense</name>
    <name type="common">Mycobacterium novocastrense</name>
    <dbReference type="NCBI Taxonomy" id="59813"/>
    <lineage>
        <taxon>Bacteria</taxon>
        <taxon>Bacillati</taxon>
        <taxon>Actinomycetota</taxon>
        <taxon>Actinomycetes</taxon>
        <taxon>Mycobacteriales</taxon>
        <taxon>Mycobacteriaceae</taxon>
        <taxon>Mycolicibacterium</taxon>
    </lineage>
</organism>
<feature type="binding site" evidence="11">
    <location>
        <begin position="400"/>
        <end position="401"/>
    </location>
    <ligand>
        <name>IMP</name>
        <dbReference type="ChEBI" id="CHEBI:58053"/>
    </ligand>
</feature>
<comment type="caution">
    <text evidence="16">The sequence shown here is derived from an EMBL/GenBank/DDBJ whole genome shotgun (WGS) entry which is preliminary data.</text>
</comment>
<dbReference type="InterPro" id="IPR013785">
    <property type="entry name" value="Aldolase_TIM"/>
</dbReference>
<accession>A0ABQ0KSI1</accession>
<dbReference type="Pfam" id="PF00571">
    <property type="entry name" value="CBS"/>
    <property type="match status" value="2"/>
</dbReference>
<feature type="active site" description="Proton acceptor" evidence="11">
    <location>
        <position position="450"/>
    </location>
</feature>
<feature type="active site" description="Thioimidate intermediate" evidence="11">
    <location>
        <position position="344"/>
    </location>
</feature>
<comment type="caution">
    <text evidence="11">Lacks conserved residue(s) required for the propagation of feature annotation.</text>
</comment>
<feature type="binding site" description="in other chain" evidence="11">
    <location>
        <position position="344"/>
    </location>
    <ligand>
        <name>K(+)</name>
        <dbReference type="ChEBI" id="CHEBI:29103"/>
        <note>ligand shared between two tetrameric partners</note>
    </ligand>
</feature>
<keyword evidence="17" id="KW-1185">Reference proteome</keyword>
<feature type="binding site" evidence="11">
    <location>
        <position position="342"/>
    </location>
    <ligand>
        <name>IMP</name>
        <dbReference type="ChEBI" id="CHEBI:58053"/>
    </ligand>
</feature>
<feature type="binding site" evidence="11">
    <location>
        <begin position="424"/>
        <end position="428"/>
    </location>
    <ligand>
        <name>IMP</name>
        <dbReference type="ChEBI" id="CHEBI:58053"/>
    </ligand>
</feature>
<reference evidence="16 17" key="1">
    <citation type="journal article" date="2016" name="Genome Announc.">
        <title>Draft Genome Sequences of Five Rapidly Growing Mycobacterium Species, M. thermoresistibile, M. fortuitum subsp. acetamidolyticum, M. canariasense, M. brisbanense, and M. novocastrense.</title>
        <authorList>
            <person name="Katahira K."/>
            <person name="Ogura Y."/>
            <person name="Gotoh Y."/>
            <person name="Hayashi T."/>
        </authorList>
    </citation>
    <scope>NUCLEOTIDE SEQUENCE [LARGE SCALE GENOMIC DNA]</scope>
    <source>
        <strain evidence="16 17">JCM18114</strain>
    </source>
</reference>
<sequence>MVSQLDDSVRLRLYLEAPAMSIAESSIPIAVPVPTGGDDPTKVAMLGLTFDDVLLLPAASDVVPATADTSSQLTRKIRLKVPLVSSAMDTVTESRMAIAMARAGGMGVLHRNLPVAEQAGQVETVKRSEAGMVTDPVTCSPDNTLAEVDAMCARFRISGLPVVDDTGELVGIITNRDMRFEVDQSKPVSEVMTKAPLITAREGVSAEAALGLLRRNKIEKLPIVDGHGKLTGLITVKDFVKTEQFPLSTKDKDGRLLVGAAVGVGDDAWTRAMTLVDAGVDVLVVDTAHAHNRGVLDMVSRVKAAVGDRVEVIGGNVATRAAAAALVQAGADAVKVGVGPGSICTTRVVAGVGAPQITAIMEAVAACAPSGVPVIADGGLQYSGDIAKALAAGASTTMLGSLLAGTAESPGELIFVNGKQFKSYRGMGSLGAMQGRGAAGALRGSYSKDRYFQDDVLSEDKLVPEGIEGRVPFRGPLATVIHQLTGGLRAAMGYTGSATIEQLQLAQFVQITAAGLKESHPHDITMTVEAPNYYTR</sequence>
<feature type="binding site" evidence="11">
    <location>
        <begin position="337"/>
        <end position="339"/>
    </location>
    <ligand>
        <name>NAD(+)</name>
        <dbReference type="ChEBI" id="CHEBI:57540"/>
    </ligand>
</feature>
<name>A0ABQ0KSI1_MYCNV</name>
<evidence type="ECO:0000256" key="11">
    <source>
        <dbReference type="HAMAP-Rule" id="MF_01964"/>
    </source>
</evidence>
<evidence type="ECO:0000256" key="13">
    <source>
        <dbReference type="RuleBase" id="RU003927"/>
    </source>
</evidence>
<feature type="binding site" evidence="11">
    <location>
        <position position="518"/>
    </location>
    <ligand>
        <name>K(+)</name>
        <dbReference type="ChEBI" id="CHEBI:29103"/>
        <note>ligand shared between two tetrameric partners</note>
    </ligand>
</feature>
<dbReference type="InterPro" id="IPR015875">
    <property type="entry name" value="IMP_DH/GMP_Rdtase_CS"/>
</dbReference>
<evidence type="ECO:0000256" key="14">
    <source>
        <dbReference type="RuleBase" id="RU003928"/>
    </source>
</evidence>
<evidence type="ECO:0000256" key="9">
    <source>
        <dbReference type="ARBA" id="ARBA00023122"/>
    </source>
</evidence>
<dbReference type="EMBL" id="BCTA01000093">
    <property type="protein sequence ID" value="GAT12490.1"/>
    <property type="molecule type" value="Genomic_DNA"/>
</dbReference>
<proteinExistence type="inferred from homology"/>
<keyword evidence="9 12" id="KW-0129">CBS domain</keyword>
<comment type="subunit">
    <text evidence="11">Homotetramer.</text>
</comment>
<protein>
    <recommendedName>
        <fullName evidence="11 14">Inosine-5'-monophosphate dehydrogenase</fullName>
        <shortName evidence="11">IMP dehydrogenase</shortName>
        <shortName evidence="11">IMPD</shortName>
        <shortName evidence="11">IMPDH</shortName>
        <ecNumber evidence="11 14">1.1.1.205</ecNumber>
    </recommendedName>
</protein>
<keyword evidence="6 11" id="KW-0630">Potassium</keyword>
<keyword evidence="8 11" id="KW-0520">NAD</keyword>
<evidence type="ECO:0000313" key="16">
    <source>
        <dbReference type="EMBL" id="GAT12490.1"/>
    </source>
</evidence>
<keyword evidence="3 11" id="KW-0479">Metal-binding</keyword>
<feature type="binding site" description="in other chain" evidence="11">
    <location>
        <position position="341"/>
    </location>
    <ligand>
        <name>K(+)</name>
        <dbReference type="ChEBI" id="CHEBI:29103"/>
        <note>ligand shared between two tetrameric partners</note>
    </ligand>
</feature>
<dbReference type="InterPro" id="IPR005990">
    <property type="entry name" value="IMP_DH"/>
</dbReference>
<dbReference type="SUPFAM" id="SSF51412">
    <property type="entry name" value="Inosine monophosphate dehydrogenase (IMPDH)"/>
    <property type="match status" value="1"/>
</dbReference>
<feature type="binding site" evidence="11">
    <location>
        <position position="465"/>
    </location>
    <ligand>
        <name>IMP</name>
        <dbReference type="ChEBI" id="CHEBI:58053"/>
    </ligand>
</feature>
<feature type="binding site" evidence="11">
    <location>
        <begin position="377"/>
        <end position="379"/>
    </location>
    <ligand>
        <name>IMP</name>
        <dbReference type="ChEBI" id="CHEBI:58053"/>
    </ligand>
</feature>
<evidence type="ECO:0000313" key="17">
    <source>
        <dbReference type="Proteomes" id="UP000069773"/>
    </source>
</evidence>
<feature type="binding site" evidence="11">
    <location>
        <position position="286"/>
    </location>
    <ligand>
        <name>NAD(+)</name>
        <dbReference type="ChEBI" id="CHEBI:57540"/>
    </ligand>
</feature>
<evidence type="ECO:0000256" key="5">
    <source>
        <dbReference type="ARBA" id="ARBA00022755"/>
    </source>
</evidence>
<dbReference type="CDD" id="cd00381">
    <property type="entry name" value="IMPDH"/>
    <property type="match status" value="1"/>
</dbReference>
<dbReference type="InterPro" id="IPR001093">
    <property type="entry name" value="IMP_DH_GMPRt"/>
</dbReference>
<dbReference type="HAMAP" id="MF_01964">
    <property type="entry name" value="IMPDH"/>
    <property type="match status" value="1"/>
</dbReference>
<dbReference type="NCBIfam" id="TIGR01302">
    <property type="entry name" value="IMP_dehydrog"/>
    <property type="match status" value="1"/>
</dbReference>
<evidence type="ECO:0000256" key="1">
    <source>
        <dbReference type="ARBA" id="ARBA00001958"/>
    </source>
</evidence>
<dbReference type="PROSITE" id="PS00487">
    <property type="entry name" value="IMP_DH_GMP_RED"/>
    <property type="match status" value="1"/>
</dbReference>
<comment type="cofactor">
    <cofactor evidence="1 11">
        <name>K(+)</name>
        <dbReference type="ChEBI" id="CHEBI:29103"/>
    </cofactor>
</comment>
<dbReference type="InterPro" id="IPR046342">
    <property type="entry name" value="CBS_dom_sf"/>
</dbReference>
<comment type="pathway">
    <text evidence="11 14">Purine metabolism; XMP biosynthesis via de novo pathway; XMP from IMP: step 1/1.</text>
</comment>
<dbReference type="SUPFAM" id="SSF54631">
    <property type="entry name" value="CBS-domain pair"/>
    <property type="match status" value="1"/>
</dbReference>
<dbReference type="Gene3D" id="3.20.20.70">
    <property type="entry name" value="Aldolase class I"/>
    <property type="match status" value="1"/>
</dbReference>
<feature type="domain" description="CBS" evidence="15">
    <location>
        <begin position="132"/>
        <end position="188"/>
    </location>
</feature>
<evidence type="ECO:0000256" key="8">
    <source>
        <dbReference type="ARBA" id="ARBA00023027"/>
    </source>
</evidence>
<evidence type="ECO:0000256" key="12">
    <source>
        <dbReference type="PROSITE-ProRule" id="PRU00703"/>
    </source>
</evidence>
<comment type="catalytic activity">
    <reaction evidence="10 11 14">
        <text>IMP + NAD(+) + H2O = XMP + NADH + H(+)</text>
        <dbReference type="Rhea" id="RHEA:11708"/>
        <dbReference type="ChEBI" id="CHEBI:15377"/>
        <dbReference type="ChEBI" id="CHEBI:15378"/>
        <dbReference type="ChEBI" id="CHEBI:57464"/>
        <dbReference type="ChEBI" id="CHEBI:57540"/>
        <dbReference type="ChEBI" id="CHEBI:57945"/>
        <dbReference type="ChEBI" id="CHEBI:58053"/>
        <dbReference type="EC" id="1.1.1.205"/>
    </reaction>
</comment>
<evidence type="ECO:0000256" key="3">
    <source>
        <dbReference type="ARBA" id="ARBA00022723"/>
    </source>
</evidence>
<dbReference type="PANTHER" id="PTHR11911:SF111">
    <property type="entry name" value="INOSINE-5'-MONOPHOSPHATE DEHYDROGENASE"/>
    <property type="match status" value="1"/>
</dbReference>
<comment type="activity regulation">
    <text evidence="11">Mycophenolic acid (MPA) is a non-competitive inhibitor that prevents formation of the closed enzyme conformation by binding to the same site as the amobile flap. In contrast, mizoribine monophosphate (MZP) is a competitive inhibitor that induces the closed conformation. MPA is a potent inhibitor of mammalian IMPDHs but a poor inhibitor of the bacterial enzymes. MZP is a more potent inhibitor of bacterial IMPDH.</text>
</comment>
<dbReference type="Pfam" id="PF00478">
    <property type="entry name" value="IMPDH"/>
    <property type="match status" value="1"/>
</dbReference>
<evidence type="ECO:0000256" key="6">
    <source>
        <dbReference type="ARBA" id="ARBA00022958"/>
    </source>
</evidence>
<feature type="binding site" evidence="11">
    <location>
        <position position="520"/>
    </location>
    <ligand>
        <name>K(+)</name>
        <dbReference type="ChEBI" id="CHEBI:29103"/>
        <note>ligand shared between two tetrameric partners</note>
    </ligand>
</feature>
<dbReference type="InterPro" id="IPR000644">
    <property type="entry name" value="CBS_dom"/>
</dbReference>
<dbReference type="SMART" id="SM01240">
    <property type="entry name" value="IMPDH"/>
    <property type="match status" value="1"/>
</dbReference>
<gene>
    <name evidence="11" type="primary">guaB</name>
    <name evidence="16" type="ORF">RMCN_5623</name>
</gene>
<dbReference type="PROSITE" id="PS51371">
    <property type="entry name" value="CBS"/>
    <property type="match status" value="2"/>
</dbReference>
<evidence type="ECO:0000256" key="4">
    <source>
        <dbReference type="ARBA" id="ARBA00022749"/>
    </source>
</evidence>
<keyword evidence="4 11" id="KW-0332">GMP biosynthesis</keyword>
<evidence type="ECO:0000256" key="10">
    <source>
        <dbReference type="ARBA" id="ARBA00048028"/>
    </source>
</evidence>
<feature type="binding site" evidence="11">
    <location>
        <position position="519"/>
    </location>
    <ligand>
        <name>K(+)</name>
        <dbReference type="ChEBI" id="CHEBI:29103"/>
        <note>ligand shared between two tetrameric partners</note>
    </ligand>
</feature>
<evidence type="ECO:0000259" key="15">
    <source>
        <dbReference type="PROSITE" id="PS51371"/>
    </source>
</evidence>
<comment type="function">
    <text evidence="11">Catalyzes the conversion of inosine 5'-phosphate (IMP) to xanthosine 5'-phosphate (XMP), the first committed and rate-limiting step in the de novo synthesis of guanine nucleotides, and therefore plays an important role in the regulation of cell growth.</text>
</comment>